<dbReference type="GO" id="GO:0016740">
    <property type="term" value="F:transferase activity"/>
    <property type="evidence" value="ECO:0007669"/>
    <property type="project" value="UniProtKB-KW"/>
</dbReference>
<reference evidence="3 4" key="1">
    <citation type="submission" date="2020-04" db="EMBL/GenBank/DDBJ databases">
        <title>Luteolibacter sp. G-1-1-1 isolated from soil.</title>
        <authorList>
            <person name="Dahal R.H."/>
        </authorList>
    </citation>
    <scope>NUCLEOTIDE SEQUENCE [LARGE SCALE GENOMIC DNA]</scope>
    <source>
        <strain evidence="3 4">G-1-1-1</strain>
    </source>
</reference>
<gene>
    <name evidence="3" type="ORF">HHL09_00335</name>
</gene>
<dbReference type="InterPro" id="IPR001173">
    <property type="entry name" value="Glyco_trans_2-like"/>
</dbReference>
<dbReference type="InterPro" id="IPR029044">
    <property type="entry name" value="Nucleotide-diphossugar_trans"/>
</dbReference>
<dbReference type="RefSeq" id="WP_169452515.1">
    <property type="nucleotide sequence ID" value="NZ_CP051774.1"/>
</dbReference>
<dbReference type="Pfam" id="PF00535">
    <property type="entry name" value="Glycos_transf_2"/>
    <property type="match status" value="1"/>
</dbReference>
<proteinExistence type="inferred from homology"/>
<dbReference type="PANTHER" id="PTHR43630:SF2">
    <property type="entry name" value="GLYCOSYLTRANSFERASE"/>
    <property type="match status" value="1"/>
</dbReference>
<dbReference type="Proteomes" id="UP000501812">
    <property type="component" value="Chromosome"/>
</dbReference>
<organism evidence="3 4">
    <name type="scientific">Luteolibacter luteus</name>
    <dbReference type="NCBI Taxonomy" id="2728835"/>
    <lineage>
        <taxon>Bacteria</taxon>
        <taxon>Pseudomonadati</taxon>
        <taxon>Verrucomicrobiota</taxon>
        <taxon>Verrucomicrobiia</taxon>
        <taxon>Verrucomicrobiales</taxon>
        <taxon>Verrucomicrobiaceae</taxon>
        <taxon>Luteolibacter</taxon>
    </lineage>
</organism>
<evidence type="ECO:0000259" key="2">
    <source>
        <dbReference type="Pfam" id="PF00535"/>
    </source>
</evidence>
<evidence type="ECO:0000256" key="1">
    <source>
        <dbReference type="ARBA" id="ARBA00038494"/>
    </source>
</evidence>
<protein>
    <submittedName>
        <fullName evidence="3">Glycosyltransferase family 2 protein</fullName>
    </submittedName>
</protein>
<sequence>MSPPLPLPLTVCIPVRNEAKNLPSCLAALGRDFEEIVVIDSGSTDATRQIAEAAGASVLDFKWDGKFPKKRNWALRNHAFTTPWVLFVDADEQVTPEFIAELRRTLPDTKHDGFWLSFDNWFMGRPLRHGDTFRKLALFRIGSGEYERFPEDQWSHLDMEVHEHPVLEGSTADISSRLQHHDYRGMKHYLAKHNEYSSWEANRYHWLLKAGDDEWSKLNGRQRFKYRHLAAWWLGPFYFLMCFIAKRGFLDGPNGWTFARLKMQYFSDIRLKIAEIAREHASQGSGAPAPAANGSAALQG</sequence>
<evidence type="ECO:0000313" key="4">
    <source>
        <dbReference type="Proteomes" id="UP000501812"/>
    </source>
</evidence>
<comment type="similarity">
    <text evidence="1">Belongs to the glycosyltransferase 2 family. WaaE/KdtX subfamily.</text>
</comment>
<dbReference type="EMBL" id="CP051774">
    <property type="protein sequence ID" value="QJE94294.1"/>
    <property type="molecule type" value="Genomic_DNA"/>
</dbReference>
<dbReference type="SUPFAM" id="SSF53448">
    <property type="entry name" value="Nucleotide-diphospho-sugar transferases"/>
    <property type="match status" value="1"/>
</dbReference>
<dbReference type="CDD" id="cd02511">
    <property type="entry name" value="Beta4Glucosyltransferase"/>
    <property type="match status" value="1"/>
</dbReference>
<feature type="domain" description="Glycosyltransferase 2-like" evidence="2">
    <location>
        <begin position="10"/>
        <end position="133"/>
    </location>
</feature>
<accession>A0A858RCG3</accession>
<dbReference type="AlphaFoldDB" id="A0A858RCG3"/>
<dbReference type="Gene3D" id="3.90.550.10">
    <property type="entry name" value="Spore Coat Polysaccharide Biosynthesis Protein SpsA, Chain A"/>
    <property type="match status" value="1"/>
</dbReference>
<evidence type="ECO:0000313" key="3">
    <source>
        <dbReference type="EMBL" id="QJE94294.1"/>
    </source>
</evidence>
<dbReference type="PANTHER" id="PTHR43630">
    <property type="entry name" value="POLY-BETA-1,6-N-ACETYL-D-GLUCOSAMINE SYNTHASE"/>
    <property type="match status" value="1"/>
</dbReference>
<keyword evidence="3" id="KW-0808">Transferase</keyword>
<dbReference type="KEGG" id="luo:HHL09_00335"/>
<name>A0A858RCG3_9BACT</name>
<keyword evidence="4" id="KW-1185">Reference proteome</keyword>